<dbReference type="Pfam" id="PF01225">
    <property type="entry name" value="Mur_ligase"/>
    <property type="match status" value="1"/>
</dbReference>
<protein>
    <recommendedName>
        <fullName evidence="3">UDP-N-acetylmuramoyl-L-alanyl-D-glutamate--2,6-diaminopimelate ligase MurE homolog, chloroplastic</fullName>
    </recommendedName>
</protein>
<feature type="domain" description="Mur ligase C-terminal" evidence="5">
    <location>
        <begin position="416"/>
        <end position="561"/>
    </location>
</feature>
<dbReference type="InterPro" id="IPR000713">
    <property type="entry name" value="Mur_ligase_N"/>
</dbReference>
<evidence type="ECO:0000256" key="2">
    <source>
        <dbReference type="ARBA" id="ARBA00064883"/>
    </source>
</evidence>
<dbReference type="InterPro" id="IPR036615">
    <property type="entry name" value="Mur_ligase_C_dom_sf"/>
</dbReference>
<dbReference type="InterPro" id="IPR004101">
    <property type="entry name" value="Mur_ligase_C"/>
</dbReference>
<dbReference type="Proteomes" id="UP000243459">
    <property type="component" value="Chromosome 7"/>
</dbReference>
<dbReference type="InterPro" id="IPR036565">
    <property type="entry name" value="Mur-like_cat_sf"/>
</dbReference>
<dbReference type="NCBIfam" id="TIGR01085">
    <property type="entry name" value="murE"/>
    <property type="match status" value="1"/>
</dbReference>
<dbReference type="InterPro" id="IPR005761">
    <property type="entry name" value="UDP-N-AcMur-Glu-dNH2Pim_ligase"/>
</dbReference>
<dbReference type="SUPFAM" id="SSF63418">
    <property type="entry name" value="MurE/MurF N-terminal domain"/>
    <property type="match status" value="1"/>
</dbReference>
<dbReference type="GO" id="GO:0051301">
    <property type="term" value="P:cell division"/>
    <property type="evidence" value="ECO:0007669"/>
    <property type="project" value="InterPro"/>
</dbReference>
<dbReference type="PANTHER" id="PTHR23135:SF4">
    <property type="entry name" value="UDP-N-ACETYLMURAMOYL-L-ALANYL-D-GLUTAMATE--2,6-DIAMINOPIMELATE LIGASE MURE HOMOLOG, CHLOROPLASTIC"/>
    <property type="match status" value="1"/>
</dbReference>
<dbReference type="FunFam" id="3.90.190.20:FF:000006">
    <property type="entry name" value="UDP-N-acetylmuramoyl-L-alanyl-D-glutamate--2,6-diaminopimelate ligase"/>
    <property type="match status" value="1"/>
</dbReference>
<organism evidence="7 8">
    <name type="scientific">Asparagus officinalis</name>
    <name type="common">Garden asparagus</name>
    <dbReference type="NCBI Taxonomy" id="4686"/>
    <lineage>
        <taxon>Eukaryota</taxon>
        <taxon>Viridiplantae</taxon>
        <taxon>Streptophyta</taxon>
        <taxon>Embryophyta</taxon>
        <taxon>Tracheophyta</taxon>
        <taxon>Spermatophyta</taxon>
        <taxon>Magnoliopsida</taxon>
        <taxon>Liliopsida</taxon>
        <taxon>Asparagales</taxon>
        <taxon>Asparagaceae</taxon>
        <taxon>Asparagoideae</taxon>
        <taxon>Asparagus</taxon>
    </lineage>
</organism>
<dbReference type="SUPFAM" id="SSF53244">
    <property type="entry name" value="MurD-like peptide ligases, peptide-binding domain"/>
    <property type="match status" value="1"/>
</dbReference>
<dbReference type="PANTHER" id="PTHR23135">
    <property type="entry name" value="MUR LIGASE FAMILY MEMBER"/>
    <property type="match status" value="1"/>
</dbReference>
<evidence type="ECO:0000259" key="6">
    <source>
        <dbReference type="Pfam" id="PF08245"/>
    </source>
</evidence>
<feature type="domain" description="Mur ligase central" evidence="6">
    <location>
        <begin position="187"/>
        <end position="393"/>
    </location>
</feature>
<dbReference type="Gene3D" id="3.90.190.20">
    <property type="entry name" value="Mur ligase, C-terminal domain"/>
    <property type="match status" value="1"/>
</dbReference>
<dbReference type="GO" id="GO:0005737">
    <property type="term" value="C:cytoplasm"/>
    <property type="evidence" value="ECO:0007669"/>
    <property type="project" value="InterPro"/>
</dbReference>
<dbReference type="Pfam" id="PF08245">
    <property type="entry name" value="Mur_ligase_M"/>
    <property type="match status" value="1"/>
</dbReference>
<dbReference type="OrthoDB" id="533138at2759"/>
<proteinExistence type="inferred from homology"/>
<comment type="subunit">
    <text evidence="2">Component of the plastid-encoded plastid RNA polymerase (PEP) complex.</text>
</comment>
<dbReference type="GO" id="GO:0005524">
    <property type="term" value="F:ATP binding"/>
    <property type="evidence" value="ECO:0007669"/>
    <property type="project" value="InterPro"/>
</dbReference>
<dbReference type="Gene3D" id="3.40.1390.10">
    <property type="entry name" value="MurE/MurF, N-terminal domain"/>
    <property type="match status" value="1"/>
</dbReference>
<reference evidence="8" key="1">
    <citation type="journal article" date="2017" name="Nat. Commun.">
        <title>The asparagus genome sheds light on the origin and evolution of a young Y chromosome.</title>
        <authorList>
            <person name="Harkess A."/>
            <person name="Zhou J."/>
            <person name="Xu C."/>
            <person name="Bowers J.E."/>
            <person name="Van der Hulst R."/>
            <person name="Ayyampalayam S."/>
            <person name="Mercati F."/>
            <person name="Riccardi P."/>
            <person name="McKain M.R."/>
            <person name="Kakrana A."/>
            <person name="Tang H."/>
            <person name="Ray J."/>
            <person name="Groenendijk J."/>
            <person name="Arikit S."/>
            <person name="Mathioni S.M."/>
            <person name="Nakano M."/>
            <person name="Shan H."/>
            <person name="Telgmann-Rauber A."/>
            <person name="Kanno A."/>
            <person name="Yue Z."/>
            <person name="Chen H."/>
            <person name="Li W."/>
            <person name="Chen Y."/>
            <person name="Xu X."/>
            <person name="Zhang Y."/>
            <person name="Luo S."/>
            <person name="Chen H."/>
            <person name="Gao J."/>
            <person name="Mao Z."/>
            <person name="Pires J.C."/>
            <person name="Luo M."/>
            <person name="Kudrna D."/>
            <person name="Wing R.A."/>
            <person name="Meyers B.C."/>
            <person name="Yi K."/>
            <person name="Kong H."/>
            <person name="Lavrijsen P."/>
            <person name="Sunseri F."/>
            <person name="Falavigna A."/>
            <person name="Ye Y."/>
            <person name="Leebens-Mack J.H."/>
            <person name="Chen G."/>
        </authorList>
    </citation>
    <scope>NUCLEOTIDE SEQUENCE [LARGE SCALE GENOMIC DNA]</scope>
    <source>
        <strain evidence="8">cv. DH0086</strain>
    </source>
</reference>
<dbReference type="GO" id="GO:0008360">
    <property type="term" value="P:regulation of cell shape"/>
    <property type="evidence" value="ECO:0007669"/>
    <property type="project" value="InterPro"/>
</dbReference>
<dbReference type="SUPFAM" id="SSF53623">
    <property type="entry name" value="MurD-like peptide ligases, catalytic domain"/>
    <property type="match status" value="1"/>
</dbReference>
<dbReference type="InterPro" id="IPR013221">
    <property type="entry name" value="Mur_ligase_cen"/>
</dbReference>
<dbReference type="EMBL" id="CM007387">
    <property type="protein sequence ID" value="ONK64106.1"/>
    <property type="molecule type" value="Genomic_DNA"/>
</dbReference>
<accession>A0A5P1EDY4</accession>
<dbReference type="InterPro" id="IPR035911">
    <property type="entry name" value="MurE/MurF_N"/>
</dbReference>
<comment type="similarity">
    <text evidence="1">Belongs to the MurCDEF family. MurE subfamily.</text>
</comment>
<evidence type="ECO:0000313" key="8">
    <source>
        <dbReference type="Proteomes" id="UP000243459"/>
    </source>
</evidence>
<sequence length="633" mass="69578">MALNALHYFNLSKPSFSAHPLRRTLGGPFVCSSGVHRDEKDGNLGAISLKRHNLGKQNLPSSSDFYRSLQSEFQVSIAELMHGSGIAPQRVFGDMNALVTGIQIDSRKVRPGDLFICCVGSKTDGHMYVGDAIRRGAVAVLASKMIDFDEISSCGAVFIVENTNLVLSIVAANFYKNPSKRMSVIGITGTNGKTTTAHLVKAIHETMGIKTGMFGTVGYYINGDHPQLEVPNTTPDAITVQELMAKMVQNGSKALVMEASSHGLALGRCDDINFNVAVFTNLTRDHYDFHRSEEEYRNCKGKLFEKMVDPNRHHKVVNVDDPHSSFFLARGNKDVPIVTFGIENKDADVFPIWFKLSLSRTEVLISTPGGILEISSGLIGKHNVYNILAAVAVGISIAASLEEIKRGIENVDGVSGRFEIIDGQQPFGVVVDFAHTPDALARVLDTVREMGAKRIITVFGCAGESDRGKRSIMTKIAADKSEVVILTSDNPKTENPLNILDDMLAGVGWNILDYVQYSKHADSAHLPNGHRLYVHDIRRVAIRTAVAMAEKGDIVVVAGRGHETYQLEGNIRRYIDDREECREALHYVDKLHRAGLHKPDMVMRESQISFCKDVEAWNASKGWNDPSLFATVC</sequence>
<evidence type="ECO:0000259" key="5">
    <source>
        <dbReference type="Pfam" id="PF02875"/>
    </source>
</evidence>
<dbReference type="Pfam" id="PF02875">
    <property type="entry name" value="Mur_ligase_C"/>
    <property type="match status" value="1"/>
</dbReference>
<dbReference type="GO" id="GO:0016881">
    <property type="term" value="F:acid-amino acid ligase activity"/>
    <property type="evidence" value="ECO:0007669"/>
    <property type="project" value="InterPro"/>
</dbReference>
<keyword evidence="8" id="KW-1185">Reference proteome</keyword>
<gene>
    <name evidence="7" type="ORF">A4U43_C07F22140</name>
</gene>
<evidence type="ECO:0000259" key="4">
    <source>
        <dbReference type="Pfam" id="PF01225"/>
    </source>
</evidence>
<dbReference type="AlphaFoldDB" id="A0A5P1EDY4"/>
<dbReference type="NCBIfam" id="NF001126">
    <property type="entry name" value="PRK00139.1-4"/>
    <property type="match status" value="1"/>
</dbReference>
<dbReference type="Gramene" id="ONK64106">
    <property type="protein sequence ID" value="ONK64106"/>
    <property type="gene ID" value="A4U43_C07F22140"/>
</dbReference>
<evidence type="ECO:0000256" key="1">
    <source>
        <dbReference type="ARBA" id="ARBA00005898"/>
    </source>
</evidence>
<evidence type="ECO:0000256" key="3">
    <source>
        <dbReference type="ARBA" id="ARBA00072427"/>
    </source>
</evidence>
<evidence type="ECO:0000313" key="7">
    <source>
        <dbReference type="EMBL" id="ONK64106.1"/>
    </source>
</evidence>
<dbReference type="Gene3D" id="3.40.1190.10">
    <property type="entry name" value="Mur-like, catalytic domain"/>
    <property type="match status" value="1"/>
</dbReference>
<feature type="domain" description="Mur ligase N-terminal catalytic" evidence="4">
    <location>
        <begin position="99"/>
        <end position="175"/>
    </location>
</feature>
<dbReference type="HAMAP" id="MF_00208">
    <property type="entry name" value="MurE"/>
    <property type="match status" value="1"/>
</dbReference>
<name>A0A5P1EDY4_ASPOF</name>